<protein>
    <submittedName>
        <fullName evidence="1">DNA polymerase III, delta' subunit domain protein</fullName>
    </submittedName>
</protein>
<dbReference type="STRING" id="411473.RUMCAL_00378"/>
<dbReference type="InterPro" id="IPR027417">
    <property type="entry name" value="P-loop_NTPase"/>
</dbReference>
<gene>
    <name evidence="1" type="ORF">RUMCAL_00378</name>
</gene>
<sequence length="220" mass="24776">MAKQYSNMIHTDDFKVVQPKMSEVKETVDYCRQLATSITICFENIDAGVIGVSNAVLKLLEEPPKNVYIIVTCKNVSNVLPTIISRCMVTECTAPTTNDVKIYADSIDFDIRSCSSIRGCLHDFRDVDIASKFTQVQLDHFSDIMNCMYSSDSVSTKMWKMQKFPDGTQIPIDFLLNYIVTTVSNPTIKRIGYNCIRDLASGKIPSHVILAKFLFDISMI</sequence>
<organism evidence="1 2">
    <name type="scientific">Ruminococcus callidus ATCC 27760</name>
    <dbReference type="NCBI Taxonomy" id="411473"/>
    <lineage>
        <taxon>Bacteria</taxon>
        <taxon>Bacillati</taxon>
        <taxon>Bacillota</taxon>
        <taxon>Clostridia</taxon>
        <taxon>Eubacteriales</taxon>
        <taxon>Oscillospiraceae</taxon>
        <taxon>Ruminococcus</taxon>
    </lineage>
</organism>
<dbReference type="Proteomes" id="UP000016662">
    <property type="component" value="Unassembled WGS sequence"/>
</dbReference>
<dbReference type="HOGENOM" id="CLU_1255190_0_0_9"/>
<dbReference type="RefSeq" id="WP_021681983.1">
    <property type="nucleotide sequence ID" value="NZ_KI260389.1"/>
</dbReference>
<name>U2KFJ7_9FIRM</name>
<reference evidence="1 2" key="1">
    <citation type="submission" date="2013-07" db="EMBL/GenBank/DDBJ databases">
        <authorList>
            <person name="Weinstock G."/>
            <person name="Sodergren E."/>
            <person name="Wylie T."/>
            <person name="Fulton L."/>
            <person name="Fulton R."/>
            <person name="Fronick C."/>
            <person name="O'Laughlin M."/>
            <person name="Godfrey J."/>
            <person name="Miner T."/>
            <person name="Herter B."/>
            <person name="Appelbaum E."/>
            <person name="Cordes M."/>
            <person name="Lek S."/>
            <person name="Wollam A."/>
            <person name="Pepin K.H."/>
            <person name="Palsikar V.B."/>
            <person name="Mitreva M."/>
            <person name="Wilson R.K."/>
        </authorList>
    </citation>
    <scope>NUCLEOTIDE SEQUENCE [LARGE SCALE GENOMIC DNA]</scope>
    <source>
        <strain evidence="1 2">ATCC 27760</strain>
    </source>
</reference>
<dbReference type="AlphaFoldDB" id="U2KFJ7"/>
<dbReference type="Pfam" id="PF13177">
    <property type="entry name" value="DNA_pol3_delta2"/>
    <property type="match status" value="1"/>
</dbReference>
<proteinExistence type="predicted"/>
<dbReference type="EMBL" id="AWVF01000031">
    <property type="protein sequence ID" value="ERJ97306.1"/>
    <property type="molecule type" value="Genomic_DNA"/>
</dbReference>
<comment type="caution">
    <text evidence="1">The sequence shown here is derived from an EMBL/GenBank/DDBJ whole genome shotgun (WGS) entry which is preliminary data.</text>
</comment>
<evidence type="ECO:0000313" key="2">
    <source>
        <dbReference type="Proteomes" id="UP000016662"/>
    </source>
</evidence>
<dbReference type="Gene3D" id="3.40.50.300">
    <property type="entry name" value="P-loop containing nucleotide triphosphate hydrolases"/>
    <property type="match status" value="1"/>
</dbReference>
<keyword evidence="2" id="KW-1185">Reference proteome</keyword>
<accession>U2KFJ7</accession>
<dbReference type="SUPFAM" id="SSF52540">
    <property type="entry name" value="P-loop containing nucleoside triphosphate hydrolases"/>
    <property type="match status" value="1"/>
</dbReference>
<dbReference type="OrthoDB" id="9810148at2"/>
<dbReference type="PATRIC" id="fig|411473.3.peg.291"/>
<evidence type="ECO:0000313" key="1">
    <source>
        <dbReference type="EMBL" id="ERJ97306.1"/>
    </source>
</evidence>